<feature type="compositionally biased region" description="Polar residues" evidence="1">
    <location>
        <begin position="510"/>
        <end position="520"/>
    </location>
</feature>
<feature type="compositionally biased region" description="Polar residues" evidence="1">
    <location>
        <begin position="576"/>
        <end position="604"/>
    </location>
</feature>
<feature type="region of interest" description="Disordered" evidence="1">
    <location>
        <begin position="780"/>
        <end position="801"/>
    </location>
</feature>
<dbReference type="EMBL" id="JTDE01021390">
    <property type="protein sequence ID" value="KAF7232995.1"/>
    <property type="molecule type" value="Genomic_DNA"/>
</dbReference>
<gene>
    <name evidence="2" type="ORF">EG68_05420</name>
</gene>
<feature type="region of interest" description="Disordered" evidence="1">
    <location>
        <begin position="558"/>
        <end position="661"/>
    </location>
</feature>
<dbReference type="AlphaFoldDB" id="A0A8S9YGF7"/>
<feature type="compositionally biased region" description="Low complexity" evidence="1">
    <location>
        <begin position="558"/>
        <end position="575"/>
    </location>
</feature>
<feature type="compositionally biased region" description="Polar residues" evidence="1">
    <location>
        <begin position="72"/>
        <end position="98"/>
    </location>
</feature>
<protein>
    <submittedName>
        <fullName evidence="2">Uncharacterized protein</fullName>
    </submittedName>
</protein>
<dbReference type="Proteomes" id="UP000822476">
    <property type="component" value="Unassembled WGS sequence"/>
</dbReference>
<evidence type="ECO:0000313" key="2">
    <source>
        <dbReference type="EMBL" id="KAF7232995.1"/>
    </source>
</evidence>
<sequence length="916" mass="100786">MSVENPSCAHPLLPNSISWSGQLHNCQQPPSNASQLDNTHQSSRSWARSKRISLGCIEFRTTHSGRGRSPRPKSTCSKLETSNSDTSKAHPSQLAAMNSRTGTVAVASADSDVCHGNTLYKSSRSNKARSGADALLRRLRMRSSAKPRSQTPNECRSNNAAPAFMAVTRSSSAPRPCASPSNDEDVRLTSVFIGRPLRMQLDTSERSTLSLKSAPELADADSSIELPPMSTENGRKSAGFAELMTQSFIPSRPVGFNVCDPLCFENTFIKASQPFYNSRPTLSTWEPSWDNALHRSLYRPLSQPTCTCKSHSVHSMNSDRSYTLPTAHAFHYPRPTLSPSVCGHPSRADTRPQPENLPFVCYQHPQPFSLLQYAHPPSAHGKLNTTYWSRQDNLSRSPSSNTNLPSNASQFVRSAVAVGQWNESNSTRSSDIDAVLGASSDSTPVQWSDIPQNPYRQMEPHLGSNPFTLNRCSMMMCSQTEPIPNYAQASSLRPIAARCFHKHNNLSPNSDAQHYYSHQNRPGDCAEIPHRNVSSPGSRMLDGKLICAVTSVTTRPDSLLSSSSLTADSSLSDSTPNSCSSRDSALGSTIQQNVSEHHTQNNLNAPRALESSGIKPLREPTENCRSTPNHYHHTSAVPRVTSRTYPTPTHPSLPCELKLPPTPRRQYWSPPAPEDGTSVHRLSQRLRMERKHSVYVNSAICPLPEHPSGHSRTSTTRMSPPASWTQLLPYRVSTVPQNLSERLKKSETLPNDVWIHAQQSSNVPEVRTLTCSQSHAEDLGMVSTNGPRSPPPRPPMRTTSQKLTQANHPGLRANAEQSSRGFTLGNHNPAWLSGGQTRIEKVEHVQNTRTDSSPVLCRYSQLYSLPFNPKLVSQIPHTTVHPQPTVTYTTTACLGGSGEATSDMYDMRMERLDLAS</sequence>
<feature type="region of interest" description="Disordered" evidence="1">
    <location>
        <begin position="510"/>
        <end position="539"/>
    </location>
</feature>
<keyword evidence="3" id="KW-1185">Reference proteome</keyword>
<reference evidence="2" key="1">
    <citation type="submission" date="2019-07" db="EMBL/GenBank/DDBJ databases">
        <title>Annotation for the trematode Paragonimus miyazaki's.</title>
        <authorList>
            <person name="Choi Y.-J."/>
        </authorList>
    </citation>
    <scope>NUCLEOTIDE SEQUENCE</scope>
    <source>
        <strain evidence="2">Japan</strain>
    </source>
</reference>
<feature type="region of interest" description="Disordered" evidence="1">
    <location>
        <begin position="59"/>
        <end position="98"/>
    </location>
</feature>
<dbReference type="OrthoDB" id="6275016at2759"/>
<proteinExistence type="predicted"/>
<name>A0A8S9YGF7_9TREM</name>
<comment type="caution">
    <text evidence="2">The sequence shown here is derived from an EMBL/GenBank/DDBJ whole genome shotgun (WGS) entry which is preliminary data.</text>
</comment>
<organism evidence="2 3">
    <name type="scientific">Paragonimus skrjabini miyazakii</name>
    <dbReference type="NCBI Taxonomy" id="59628"/>
    <lineage>
        <taxon>Eukaryota</taxon>
        <taxon>Metazoa</taxon>
        <taxon>Spiralia</taxon>
        <taxon>Lophotrochozoa</taxon>
        <taxon>Platyhelminthes</taxon>
        <taxon>Trematoda</taxon>
        <taxon>Digenea</taxon>
        <taxon>Plagiorchiida</taxon>
        <taxon>Troglotremata</taxon>
        <taxon>Troglotrematidae</taxon>
        <taxon>Paragonimus</taxon>
    </lineage>
</organism>
<evidence type="ECO:0000313" key="3">
    <source>
        <dbReference type="Proteomes" id="UP000822476"/>
    </source>
</evidence>
<accession>A0A8S9YGF7</accession>
<evidence type="ECO:0000256" key="1">
    <source>
        <dbReference type="SAM" id="MobiDB-lite"/>
    </source>
</evidence>
<feature type="region of interest" description="Disordered" evidence="1">
    <location>
        <begin position="23"/>
        <end position="45"/>
    </location>
</feature>